<feature type="transmembrane region" description="Helical" evidence="1">
    <location>
        <begin position="53"/>
        <end position="81"/>
    </location>
</feature>
<keyword evidence="1" id="KW-0472">Membrane</keyword>
<dbReference type="Proteomes" id="UP000658980">
    <property type="component" value="Unassembled WGS sequence"/>
</dbReference>
<evidence type="ECO:0000256" key="1">
    <source>
        <dbReference type="SAM" id="Phobius"/>
    </source>
</evidence>
<keyword evidence="1" id="KW-1133">Transmembrane helix</keyword>
<evidence type="ECO:0000313" key="3">
    <source>
        <dbReference type="Proteomes" id="UP000658980"/>
    </source>
</evidence>
<proteinExistence type="predicted"/>
<dbReference type="EMBL" id="JACSPU010000001">
    <property type="protein sequence ID" value="MBD8013377.1"/>
    <property type="molecule type" value="Genomic_DNA"/>
</dbReference>
<feature type="transmembrane region" description="Helical" evidence="1">
    <location>
        <begin position="114"/>
        <end position="131"/>
    </location>
</feature>
<gene>
    <name evidence="2" type="ORF">H9630_00995</name>
</gene>
<sequence>MDKFDVERAVSKGVKKGLEEDSGFSIAGSAFVLMAFVSFLPVLLISLSDKSSITFIVGVALICIGFFLFPYFLAILTPIMFEYMLFKLITKGAIEDGITFTYSEVILEFIQERGLVFVISLLVCLAIAKFNR</sequence>
<protein>
    <submittedName>
        <fullName evidence="2">Uncharacterized protein</fullName>
    </submittedName>
</protein>
<keyword evidence="1" id="KW-0812">Transmembrane</keyword>
<comment type="caution">
    <text evidence="2">The sequence shown here is derived from an EMBL/GenBank/DDBJ whole genome shotgun (WGS) entry which is preliminary data.</text>
</comment>
<feature type="transmembrane region" description="Helical" evidence="1">
    <location>
        <begin position="24"/>
        <end position="46"/>
    </location>
</feature>
<accession>A0ABR8W8N8</accession>
<keyword evidence="3" id="KW-1185">Reference proteome</keyword>
<organism evidence="2 3">
    <name type="scientific">Planococcus wigleyi</name>
    <dbReference type="NCBI Taxonomy" id="2762216"/>
    <lineage>
        <taxon>Bacteria</taxon>
        <taxon>Bacillati</taxon>
        <taxon>Bacillota</taxon>
        <taxon>Bacilli</taxon>
        <taxon>Bacillales</taxon>
        <taxon>Caryophanaceae</taxon>
        <taxon>Planococcus</taxon>
    </lineage>
</organism>
<dbReference type="RefSeq" id="WP_191713630.1">
    <property type="nucleotide sequence ID" value="NZ_JACSPU010000001.1"/>
</dbReference>
<evidence type="ECO:0000313" key="2">
    <source>
        <dbReference type="EMBL" id="MBD8013377.1"/>
    </source>
</evidence>
<name>A0ABR8W8N8_9BACL</name>
<reference evidence="2 3" key="1">
    <citation type="submission" date="2020-08" db="EMBL/GenBank/DDBJ databases">
        <title>A Genomic Blueprint of the Chicken Gut Microbiome.</title>
        <authorList>
            <person name="Gilroy R."/>
            <person name="Ravi A."/>
            <person name="Getino M."/>
            <person name="Pursley I."/>
            <person name="Horton D.L."/>
            <person name="Alikhan N.-F."/>
            <person name="Baker D."/>
            <person name="Gharbi K."/>
            <person name="Hall N."/>
            <person name="Watson M."/>
            <person name="Adriaenssens E.M."/>
            <person name="Foster-Nyarko E."/>
            <person name="Jarju S."/>
            <person name="Secka A."/>
            <person name="Antonio M."/>
            <person name="Oren A."/>
            <person name="Chaudhuri R."/>
            <person name="La Ragione R.M."/>
            <person name="Hildebrand F."/>
            <person name="Pallen M.J."/>
        </authorList>
    </citation>
    <scope>NUCLEOTIDE SEQUENCE [LARGE SCALE GENOMIC DNA]</scope>
    <source>
        <strain evidence="2 3">Sa1BUA13</strain>
    </source>
</reference>